<feature type="signal peptide" evidence="1">
    <location>
        <begin position="1"/>
        <end position="21"/>
    </location>
</feature>
<reference evidence="2 3" key="1">
    <citation type="journal article" date="2015" name="Genome Biol. Evol.">
        <title>Phylogenomic analyses indicate that early fungi evolved digesting cell walls of algal ancestors of land plants.</title>
        <authorList>
            <person name="Chang Y."/>
            <person name="Wang S."/>
            <person name="Sekimoto S."/>
            <person name="Aerts A.L."/>
            <person name="Choi C."/>
            <person name="Clum A."/>
            <person name="LaButti K.M."/>
            <person name="Lindquist E.A."/>
            <person name="Yee Ngan C."/>
            <person name="Ohm R.A."/>
            <person name="Salamov A.A."/>
            <person name="Grigoriev I.V."/>
            <person name="Spatafora J.W."/>
            <person name="Berbee M.L."/>
        </authorList>
    </citation>
    <scope>NUCLEOTIDE SEQUENCE [LARGE SCALE GENOMIC DNA]</scope>
    <source>
        <strain evidence="2 3">NRRL 28638</strain>
    </source>
</reference>
<dbReference type="Gene3D" id="2.10.50.10">
    <property type="entry name" value="Tumor Necrosis Factor Receptor, subunit A, domain 2"/>
    <property type="match status" value="1"/>
</dbReference>
<evidence type="ECO:0000313" key="2">
    <source>
        <dbReference type="EMBL" id="KXN70363.1"/>
    </source>
</evidence>
<organism evidence="2 3">
    <name type="scientific">Conidiobolus coronatus (strain ATCC 28846 / CBS 209.66 / NRRL 28638)</name>
    <name type="common">Delacroixia coronata</name>
    <dbReference type="NCBI Taxonomy" id="796925"/>
    <lineage>
        <taxon>Eukaryota</taxon>
        <taxon>Fungi</taxon>
        <taxon>Fungi incertae sedis</taxon>
        <taxon>Zoopagomycota</taxon>
        <taxon>Entomophthoromycotina</taxon>
        <taxon>Entomophthoromycetes</taxon>
        <taxon>Entomophthorales</taxon>
        <taxon>Ancylistaceae</taxon>
        <taxon>Conidiobolus</taxon>
    </lineage>
</organism>
<keyword evidence="3" id="KW-1185">Reference proteome</keyword>
<proteinExistence type="predicted"/>
<gene>
    <name evidence="2" type="ORF">CONCODRAFT_161096</name>
</gene>
<name>A0A137P5T3_CONC2</name>
<evidence type="ECO:0000256" key="1">
    <source>
        <dbReference type="SAM" id="SignalP"/>
    </source>
</evidence>
<accession>A0A137P5T3</accession>
<sequence>MMYNNTLNLILIINLLVLICASKVKECAECSVLVRDSFGSSCKPCPFGTVLYKPVHGGKPSCIKCPENDYLKLSKEVKTECGSCAK</sequence>
<feature type="chain" id="PRO_5007294517" description="Tyrosine-protein kinase ephrin type A/B receptor-like domain-containing protein" evidence="1">
    <location>
        <begin position="22"/>
        <end position="86"/>
    </location>
</feature>
<protein>
    <recommendedName>
        <fullName evidence="4">Tyrosine-protein kinase ephrin type A/B receptor-like domain-containing protein</fullName>
    </recommendedName>
</protein>
<dbReference type="AlphaFoldDB" id="A0A137P5T3"/>
<evidence type="ECO:0008006" key="4">
    <source>
        <dbReference type="Google" id="ProtNLM"/>
    </source>
</evidence>
<dbReference type="Proteomes" id="UP000070444">
    <property type="component" value="Unassembled WGS sequence"/>
</dbReference>
<keyword evidence="1" id="KW-0732">Signal</keyword>
<dbReference type="EMBL" id="KQ964504">
    <property type="protein sequence ID" value="KXN70363.1"/>
    <property type="molecule type" value="Genomic_DNA"/>
</dbReference>
<evidence type="ECO:0000313" key="3">
    <source>
        <dbReference type="Proteomes" id="UP000070444"/>
    </source>
</evidence>